<evidence type="ECO:0000313" key="2">
    <source>
        <dbReference type="Proteomes" id="UP000501076"/>
    </source>
</evidence>
<proteinExistence type="predicted"/>
<dbReference type="AlphaFoldDB" id="A0A6M6EA05"/>
<name>A0A6M6EA05_PRIMG</name>
<geneLocation type="plasmid" evidence="2">
    <name>pfdu301a</name>
</geneLocation>
<dbReference type="RefSeq" id="WP_171778404.1">
    <property type="nucleotide sequence ID" value="NZ_CP045273.1"/>
</dbReference>
<accession>A0A6M6EA05</accession>
<evidence type="ECO:0008006" key="3">
    <source>
        <dbReference type="Google" id="ProtNLM"/>
    </source>
</evidence>
<dbReference type="SUPFAM" id="SSF52058">
    <property type="entry name" value="L domain-like"/>
    <property type="match status" value="1"/>
</dbReference>
<gene>
    <name evidence="1" type="ORF">FDZ14_30475</name>
</gene>
<sequence>MEYWREHTINFEKLPKKIGSWFNYEEENMEECTSTLTEYLTLWHYNTREGNIAAAPFPENLQFLDLTWSNIRDFEGLGKFKNLKRLELHYCTKISSDVGLAEVSDTLEHLYINNSKKFIPSSELVRLKNLRYLRLNSCGDLQDLSFLEELPNLIDFRFVDTNVLNGNLSPIVNHPTIESTGYMNKRHYNIKDQKMDELLKEKWSFKH</sequence>
<reference evidence="1 2" key="1">
    <citation type="submission" date="2019-10" db="EMBL/GenBank/DDBJ databases">
        <title>Complete genome sequences for adaption low water activity.</title>
        <authorList>
            <person name="Zhao L."/>
            <person name="Zhong J."/>
        </authorList>
    </citation>
    <scope>NUCLEOTIDE SEQUENCE [LARGE SCALE GENOMIC DNA]</scope>
    <source>
        <strain evidence="1 2">FDU301</strain>
        <plasmid evidence="2">pfdu301a</plasmid>
    </source>
</reference>
<evidence type="ECO:0000313" key="1">
    <source>
        <dbReference type="EMBL" id="QJX80415.1"/>
    </source>
</evidence>
<organism evidence="1 2">
    <name type="scientific">Priestia megaterium</name>
    <name type="common">Bacillus megaterium</name>
    <dbReference type="NCBI Taxonomy" id="1404"/>
    <lineage>
        <taxon>Bacteria</taxon>
        <taxon>Bacillati</taxon>
        <taxon>Bacillota</taxon>
        <taxon>Bacilli</taxon>
        <taxon>Bacillales</taxon>
        <taxon>Bacillaceae</taxon>
        <taxon>Priestia</taxon>
    </lineage>
</organism>
<keyword evidence="1" id="KW-0614">Plasmid</keyword>
<dbReference type="Gene3D" id="3.80.10.10">
    <property type="entry name" value="Ribonuclease Inhibitor"/>
    <property type="match status" value="1"/>
</dbReference>
<dbReference type="InterPro" id="IPR032675">
    <property type="entry name" value="LRR_dom_sf"/>
</dbReference>
<dbReference type="Proteomes" id="UP000501076">
    <property type="component" value="Plasmid pFDU301A"/>
</dbReference>
<dbReference type="EMBL" id="CP045273">
    <property type="protein sequence ID" value="QJX80415.1"/>
    <property type="molecule type" value="Genomic_DNA"/>
</dbReference>
<protein>
    <recommendedName>
        <fullName evidence="3">Leucine-rich repeat domain-containing protein</fullName>
    </recommendedName>
</protein>